<dbReference type="PANTHER" id="PTHR43453:SF1">
    <property type="entry name" value="TRNA_RRNA METHYLTRANSFERASE SPOU TYPE DOMAIN-CONTAINING PROTEIN"/>
    <property type="match status" value="1"/>
</dbReference>
<dbReference type="EMBL" id="MGBG01000006">
    <property type="protein sequence ID" value="OGK66520.1"/>
    <property type="molecule type" value="Genomic_DNA"/>
</dbReference>
<evidence type="ECO:0000256" key="5">
    <source>
        <dbReference type="ARBA" id="ARBA00022694"/>
    </source>
</evidence>
<dbReference type="InterPro" id="IPR001537">
    <property type="entry name" value="SpoU_MeTrfase"/>
</dbReference>
<dbReference type="GO" id="GO:0008173">
    <property type="term" value="F:RNA methyltransferase activity"/>
    <property type="evidence" value="ECO:0007669"/>
    <property type="project" value="InterPro"/>
</dbReference>
<dbReference type="PANTHER" id="PTHR43453">
    <property type="entry name" value="RRNA METHYLASE-LIKE"/>
    <property type="match status" value="1"/>
</dbReference>
<feature type="domain" description="tRNA/rRNA methyltransferase SpoU type" evidence="7">
    <location>
        <begin position="8"/>
        <end position="150"/>
    </location>
</feature>
<evidence type="ECO:0000256" key="3">
    <source>
        <dbReference type="ARBA" id="ARBA00022679"/>
    </source>
</evidence>
<evidence type="ECO:0000259" key="7">
    <source>
        <dbReference type="Pfam" id="PF00588"/>
    </source>
</evidence>
<dbReference type="GO" id="GO:0000049">
    <property type="term" value="F:tRNA binding"/>
    <property type="evidence" value="ECO:0007669"/>
    <property type="project" value="UniProtKB-KW"/>
</dbReference>
<dbReference type="Pfam" id="PF00588">
    <property type="entry name" value="SpoU_methylase"/>
    <property type="match status" value="1"/>
</dbReference>
<keyword evidence="3" id="KW-0808">Transferase</keyword>
<dbReference type="Proteomes" id="UP000178450">
    <property type="component" value="Unassembled WGS sequence"/>
</dbReference>
<evidence type="ECO:0000256" key="4">
    <source>
        <dbReference type="ARBA" id="ARBA00022691"/>
    </source>
</evidence>
<reference evidence="8 9" key="1">
    <citation type="journal article" date="2016" name="Nat. Commun.">
        <title>Thousands of microbial genomes shed light on interconnected biogeochemical processes in an aquifer system.</title>
        <authorList>
            <person name="Anantharaman K."/>
            <person name="Brown C.T."/>
            <person name="Hug L.A."/>
            <person name="Sharon I."/>
            <person name="Castelle C.J."/>
            <person name="Probst A.J."/>
            <person name="Thomas B.C."/>
            <person name="Singh A."/>
            <person name="Wilkins M.J."/>
            <person name="Karaoz U."/>
            <person name="Brodie E.L."/>
            <person name="Williams K.H."/>
            <person name="Hubbard S.S."/>
            <person name="Banfield J.F."/>
        </authorList>
    </citation>
    <scope>NUCLEOTIDE SEQUENCE [LARGE SCALE GENOMIC DNA]</scope>
</reference>
<dbReference type="GO" id="GO:0002938">
    <property type="term" value="P:tRNA guanine ribose methylation"/>
    <property type="evidence" value="ECO:0007669"/>
    <property type="project" value="TreeGrafter"/>
</dbReference>
<evidence type="ECO:0000256" key="6">
    <source>
        <dbReference type="ARBA" id="ARBA00022884"/>
    </source>
</evidence>
<protein>
    <recommendedName>
        <fullName evidence="7">tRNA/rRNA methyltransferase SpoU type domain-containing protein</fullName>
    </recommendedName>
</protein>
<dbReference type="CDD" id="cd18092">
    <property type="entry name" value="SpoU-like_TrmH"/>
    <property type="match status" value="1"/>
</dbReference>
<comment type="caution">
    <text evidence="8">The sequence shown here is derived from an EMBL/GenBank/DDBJ whole genome shotgun (WGS) entry which is preliminary data.</text>
</comment>
<gene>
    <name evidence="8" type="ORF">A2209_00770</name>
</gene>
<accession>A0A1F7KF83</accession>
<evidence type="ECO:0000313" key="8">
    <source>
        <dbReference type="EMBL" id="OGK66520.1"/>
    </source>
</evidence>
<keyword evidence="5" id="KW-0819">tRNA processing</keyword>
<evidence type="ECO:0000256" key="1">
    <source>
        <dbReference type="ARBA" id="ARBA00022555"/>
    </source>
</evidence>
<dbReference type="AlphaFoldDB" id="A0A1F7KF83"/>
<keyword evidence="2" id="KW-0489">Methyltransferase</keyword>
<keyword evidence="6" id="KW-0694">RNA-binding</keyword>
<dbReference type="InterPro" id="IPR033671">
    <property type="entry name" value="TrmH"/>
</dbReference>
<keyword evidence="1" id="KW-0820">tRNA-binding</keyword>
<dbReference type="SUPFAM" id="SSF75217">
    <property type="entry name" value="alpha/beta knot"/>
    <property type="match status" value="1"/>
</dbReference>
<evidence type="ECO:0000256" key="2">
    <source>
        <dbReference type="ARBA" id="ARBA00022603"/>
    </source>
</evidence>
<dbReference type="Gene3D" id="3.40.1280.10">
    <property type="match status" value="1"/>
</dbReference>
<proteinExistence type="predicted"/>
<evidence type="ECO:0000313" key="9">
    <source>
        <dbReference type="Proteomes" id="UP000178450"/>
    </source>
</evidence>
<dbReference type="InterPro" id="IPR029028">
    <property type="entry name" value="Alpha/beta_knot_MTases"/>
</dbReference>
<sequence>MQSRQKNLTVVLEDIYDPHNAAAIWRTCEAYGVGKVCLIFDKQKPFNPKKIGKSSSATANKWLDFEIYRKTSDCLDTLKKQKFKIIATVLSKQAKNIYEFKWPEKVALLVGNEHSGLSEEAIRLSDYQVYIPMQGMVQSLNVSVATAIFLSEIYRSRLG</sequence>
<dbReference type="InterPro" id="IPR029026">
    <property type="entry name" value="tRNA_m1G_MTases_N"/>
</dbReference>
<keyword evidence="4" id="KW-0949">S-adenosyl-L-methionine</keyword>
<name>A0A1F7KF83_9BACT</name>
<organism evidence="8 9">
    <name type="scientific">Candidatus Roizmanbacteria bacterium RIFOXYA1_FULL_41_12</name>
    <dbReference type="NCBI Taxonomy" id="1802082"/>
    <lineage>
        <taxon>Bacteria</taxon>
        <taxon>Candidatus Roizmaniibacteriota</taxon>
    </lineage>
</organism>